<accession>A0A7K1XRV9</accession>
<reference evidence="2 3" key="1">
    <citation type="submission" date="2019-11" db="EMBL/GenBank/DDBJ databases">
        <title>Pedobacter sp. HMF7056 Genome sequencing and assembly.</title>
        <authorList>
            <person name="Kang H."/>
            <person name="Kim H."/>
            <person name="Joh K."/>
        </authorList>
    </citation>
    <scope>NUCLEOTIDE SEQUENCE [LARGE SCALE GENOMIC DNA]</scope>
    <source>
        <strain evidence="2 3">HMF7056</strain>
    </source>
</reference>
<protein>
    <submittedName>
        <fullName evidence="2">DUF4293 family protein</fullName>
    </submittedName>
</protein>
<keyword evidence="3" id="KW-1185">Reference proteome</keyword>
<feature type="transmembrane region" description="Helical" evidence="1">
    <location>
        <begin position="7"/>
        <end position="26"/>
    </location>
</feature>
<sequence length="156" mass="17062">MIQRIQTIWLFLASVALFGLFFLPTLQLSNTDGVARSIRLTGAYDTAGAQVVQAQSFILLTVVGVIVALIPLVLIFFYKNRKQQMAFCYLTIVAILAFSFWLAQTAKNVAGNVEPGIQNFGIGAVLPSLAVIFMILAAKGIRNDQKLVRSADRLRG</sequence>
<feature type="transmembrane region" description="Helical" evidence="1">
    <location>
        <begin position="85"/>
        <end position="104"/>
    </location>
</feature>
<name>A0A7K1XRV9_9SPHI</name>
<evidence type="ECO:0000256" key="1">
    <source>
        <dbReference type="SAM" id="Phobius"/>
    </source>
</evidence>
<dbReference type="RefSeq" id="WP_160904755.1">
    <property type="nucleotide sequence ID" value="NZ_WVHS01000001.1"/>
</dbReference>
<dbReference type="InterPro" id="IPR025635">
    <property type="entry name" value="DUF4293"/>
</dbReference>
<comment type="caution">
    <text evidence="2">The sequence shown here is derived from an EMBL/GenBank/DDBJ whole genome shotgun (WGS) entry which is preliminary data.</text>
</comment>
<feature type="transmembrane region" description="Helical" evidence="1">
    <location>
        <begin position="116"/>
        <end position="137"/>
    </location>
</feature>
<evidence type="ECO:0000313" key="3">
    <source>
        <dbReference type="Proteomes" id="UP000451233"/>
    </source>
</evidence>
<evidence type="ECO:0000313" key="2">
    <source>
        <dbReference type="EMBL" id="MXV13723.1"/>
    </source>
</evidence>
<keyword evidence="1" id="KW-0472">Membrane</keyword>
<dbReference type="Proteomes" id="UP000451233">
    <property type="component" value="Unassembled WGS sequence"/>
</dbReference>
<proteinExistence type="predicted"/>
<dbReference type="Pfam" id="PF14126">
    <property type="entry name" value="DUF4293"/>
    <property type="match status" value="1"/>
</dbReference>
<keyword evidence="1" id="KW-0812">Transmembrane</keyword>
<dbReference type="AlphaFoldDB" id="A0A7K1XRV9"/>
<feature type="transmembrane region" description="Helical" evidence="1">
    <location>
        <begin position="57"/>
        <end position="78"/>
    </location>
</feature>
<organism evidence="2 3">
    <name type="scientific">Hufsiella ginkgonis</name>
    <dbReference type="NCBI Taxonomy" id="2695274"/>
    <lineage>
        <taxon>Bacteria</taxon>
        <taxon>Pseudomonadati</taxon>
        <taxon>Bacteroidota</taxon>
        <taxon>Sphingobacteriia</taxon>
        <taxon>Sphingobacteriales</taxon>
        <taxon>Sphingobacteriaceae</taxon>
        <taxon>Hufsiella</taxon>
    </lineage>
</organism>
<dbReference type="EMBL" id="WVHS01000001">
    <property type="protein sequence ID" value="MXV13723.1"/>
    <property type="molecule type" value="Genomic_DNA"/>
</dbReference>
<keyword evidence="1" id="KW-1133">Transmembrane helix</keyword>
<gene>
    <name evidence="2" type="ORF">GS398_00265</name>
</gene>